<reference evidence="1 2" key="1">
    <citation type="submission" date="2014-12" db="EMBL/GenBank/DDBJ databases">
        <title>Draft genome sequences of 29 type strains of Enterococci.</title>
        <authorList>
            <person name="Zhong Z."/>
            <person name="Sun Z."/>
            <person name="Liu W."/>
            <person name="Zhang W."/>
            <person name="Zhang H."/>
        </authorList>
    </citation>
    <scope>NUCLEOTIDE SEQUENCE [LARGE SCALE GENOMIC DNA]</scope>
    <source>
        <strain evidence="1 2">DSM 17122</strain>
    </source>
</reference>
<organism evidence="1 2">
    <name type="scientific">Enterococcus hermanniensis</name>
    <dbReference type="NCBI Taxonomy" id="249189"/>
    <lineage>
        <taxon>Bacteria</taxon>
        <taxon>Bacillati</taxon>
        <taxon>Bacillota</taxon>
        <taxon>Bacilli</taxon>
        <taxon>Lactobacillales</taxon>
        <taxon>Enterococcaceae</taxon>
        <taxon>Enterococcus</taxon>
    </lineage>
</organism>
<gene>
    <name evidence="1" type="ORF">RV04_GL001537</name>
</gene>
<proteinExistence type="predicted"/>
<dbReference type="EMBL" id="JXKQ01000033">
    <property type="protein sequence ID" value="OJG40783.1"/>
    <property type="molecule type" value="Genomic_DNA"/>
</dbReference>
<keyword evidence="2" id="KW-1185">Reference proteome</keyword>
<accession>A0A1L8T999</accession>
<dbReference type="Proteomes" id="UP000182077">
    <property type="component" value="Unassembled WGS sequence"/>
</dbReference>
<sequence length="41" mass="4852">MHRCLGEPLPHQLANAPRIHPQVTQKRLSKENHAVFFVMRY</sequence>
<evidence type="ECO:0000313" key="1">
    <source>
        <dbReference type="EMBL" id="OJG40783.1"/>
    </source>
</evidence>
<name>A0A1L8T999_9ENTE</name>
<dbReference type="AlphaFoldDB" id="A0A1L8T999"/>
<evidence type="ECO:0000313" key="2">
    <source>
        <dbReference type="Proteomes" id="UP000182077"/>
    </source>
</evidence>
<protein>
    <submittedName>
        <fullName evidence="1">Uncharacterized protein</fullName>
    </submittedName>
</protein>
<comment type="caution">
    <text evidence="1">The sequence shown here is derived from an EMBL/GenBank/DDBJ whole genome shotgun (WGS) entry which is preliminary data.</text>
</comment>